<evidence type="ECO:0000313" key="2">
    <source>
        <dbReference type="Proteomes" id="UP000182235"/>
    </source>
</evidence>
<accession>A0A1J9PGV2</accession>
<evidence type="ECO:0000313" key="1">
    <source>
        <dbReference type="EMBL" id="OJD15230.1"/>
    </source>
</evidence>
<dbReference type="EMBL" id="LGRN01000168">
    <property type="protein sequence ID" value="OJD15230.1"/>
    <property type="molecule type" value="Genomic_DNA"/>
</dbReference>
<proteinExistence type="predicted"/>
<dbReference type="OrthoDB" id="4181419at2759"/>
<dbReference type="Proteomes" id="UP000182235">
    <property type="component" value="Unassembled WGS sequence"/>
</dbReference>
<organism evidence="1 2">
    <name type="scientific">Emergomyces pasteurianus Ep9510</name>
    <dbReference type="NCBI Taxonomy" id="1447872"/>
    <lineage>
        <taxon>Eukaryota</taxon>
        <taxon>Fungi</taxon>
        <taxon>Dikarya</taxon>
        <taxon>Ascomycota</taxon>
        <taxon>Pezizomycotina</taxon>
        <taxon>Eurotiomycetes</taxon>
        <taxon>Eurotiomycetidae</taxon>
        <taxon>Onygenales</taxon>
        <taxon>Ajellomycetaceae</taxon>
        <taxon>Emergomyces</taxon>
    </lineage>
</organism>
<protein>
    <submittedName>
        <fullName evidence="1">Uncharacterized protein</fullName>
    </submittedName>
</protein>
<dbReference type="VEuPathDB" id="FungiDB:AJ78_04490"/>
<gene>
    <name evidence="1" type="ORF">AJ78_04490</name>
</gene>
<dbReference type="AlphaFoldDB" id="A0A1J9PGV2"/>
<sequence>MISNSARTSPTQRLTVDESTSNNPVFYIHALHGQTSSCYVRDIRRISSRCRTNVQNFPKHPKRVILRLRVNEFDGRSPTEFDHAIKAYLASAGRPVDELTQRIHYSHIEPFQPPELKQRSFHIVQDIEKDMFSDPDFDEVKHEVHRIRRAKNGTFKVDRISNPVEEQNFVRQMRHFTDTFYPWAK</sequence>
<reference evidence="1 2" key="1">
    <citation type="submission" date="2015-07" db="EMBL/GenBank/DDBJ databases">
        <title>Emmonsia species relationships and genome sequence.</title>
        <authorList>
            <consortium name="The Broad Institute Genomics Platform"/>
            <person name="Cuomo C.A."/>
            <person name="Munoz J.F."/>
            <person name="Imamovic A."/>
            <person name="Priest M.E."/>
            <person name="Young S."/>
            <person name="Clay O.K."/>
            <person name="McEwen J.G."/>
        </authorList>
    </citation>
    <scope>NUCLEOTIDE SEQUENCE [LARGE SCALE GENOMIC DNA]</scope>
    <source>
        <strain evidence="1 2">UAMH 9510</strain>
    </source>
</reference>
<keyword evidence="2" id="KW-1185">Reference proteome</keyword>
<comment type="caution">
    <text evidence="1">The sequence shown here is derived from an EMBL/GenBank/DDBJ whole genome shotgun (WGS) entry which is preliminary data.</text>
</comment>
<name>A0A1J9PGV2_9EURO</name>